<feature type="transmembrane region" description="Helical" evidence="1">
    <location>
        <begin position="49"/>
        <end position="69"/>
    </location>
</feature>
<keyword evidence="1" id="KW-0812">Transmembrane</keyword>
<name>A0A146LNH0_LYGHE</name>
<proteinExistence type="predicted"/>
<gene>
    <name evidence="2" type="ORF">g.50891</name>
</gene>
<dbReference type="AlphaFoldDB" id="A0A146LNH0"/>
<keyword evidence="1" id="KW-0472">Membrane</keyword>
<accession>A0A146LNH0</accession>
<organism evidence="2">
    <name type="scientific">Lygus hesperus</name>
    <name type="common">Western plant bug</name>
    <dbReference type="NCBI Taxonomy" id="30085"/>
    <lineage>
        <taxon>Eukaryota</taxon>
        <taxon>Metazoa</taxon>
        <taxon>Ecdysozoa</taxon>
        <taxon>Arthropoda</taxon>
        <taxon>Hexapoda</taxon>
        <taxon>Insecta</taxon>
        <taxon>Pterygota</taxon>
        <taxon>Neoptera</taxon>
        <taxon>Paraneoptera</taxon>
        <taxon>Hemiptera</taxon>
        <taxon>Heteroptera</taxon>
        <taxon>Panheteroptera</taxon>
        <taxon>Cimicomorpha</taxon>
        <taxon>Miridae</taxon>
        <taxon>Mirini</taxon>
        <taxon>Lygus</taxon>
    </lineage>
</organism>
<dbReference type="EMBL" id="GDHC01009105">
    <property type="protein sequence ID" value="JAQ09524.1"/>
    <property type="molecule type" value="Transcribed_RNA"/>
</dbReference>
<keyword evidence="1" id="KW-1133">Transmembrane helix</keyword>
<sequence>MAWTEMLTTAIPSDSRKRIGNGRLGPSKVCRSTTQRRVSYCELSPPVRVILLLVICLVSCLTSTSSVLVCNECFFTCGESVGTGVFSGVSWDWRPQRSQLGLAS</sequence>
<evidence type="ECO:0000256" key="1">
    <source>
        <dbReference type="SAM" id="Phobius"/>
    </source>
</evidence>
<evidence type="ECO:0000313" key="2">
    <source>
        <dbReference type="EMBL" id="JAQ09524.1"/>
    </source>
</evidence>
<protein>
    <submittedName>
        <fullName evidence="2">Uncharacterized protein</fullName>
    </submittedName>
</protein>
<reference evidence="2" key="1">
    <citation type="journal article" date="2016" name="Gigascience">
        <title>De novo construction of an expanded transcriptome assembly for the western tarnished plant bug, Lygus hesperus.</title>
        <authorList>
            <person name="Tassone E.E."/>
            <person name="Geib S.M."/>
            <person name="Hall B."/>
            <person name="Fabrick J.A."/>
            <person name="Brent C.S."/>
            <person name="Hull J.J."/>
        </authorList>
    </citation>
    <scope>NUCLEOTIDE SEQUENCE</scope>
</reference>
<feature type="non-terminal residue" evidence="2">
    <location>
        <position position="104"/>
    </location>
</feature>